<organism evidence="2 3">
    <name type="scientific">Byssochlamys spectabilis</name>
    <name type="common">Paecilomyces variotii</name>
    <dbReference type="NCBI Taxonomy" id="264951"/>
    <lineage>
        <taxon>Eukaryota</taxon>
        <taxon>Fungi</taxon>
        <taxon>Dikarya</taxon>
        <taxon>Ascomycota</taxon>
        <taxon>Pezizomycotina</taxon>
        <taxon>Eurotiomycetes</taxon>
        <taxon>Eurotiomycetidae</taxon>
        <taxon>Eurotiales</taxon>
        <taxon>Thermoascaceae</taxon>
        <taxon>Paecilomyces</taxon>
    </lineage>
</organism>
<proteinExistence type="predicted"/>
<evidence type="ECO:0000256" key="1">
    <source>
        <dbReference type="SAM" id="MobiDB-lite"/>
    </source>
</evidence>
<feature type="compositionally biased region" description="Basic and acidic residues" evidence="1">
    <location>
        <begin position="8"/>
        <end position="20"/>
    </location>
</feature>
<sequence>MQAFNHRSSHDTAERPRAESQPEQEIAPRVPNEALEAPDEATVNAALVIFLRSFSNLVRESKFEFFFQRVSFTPTFGKCSFTAYTDGAFRSLEQIPEQVLAILEVKKASRRSKRMSIQMQETAEMVGWLMTSTIDQKFMNNHPVIISQDYNELYITFASYHQDYLDYLKKENAKITENTYLSLQTYGPFFTGNRDDMERFATLIVAMTLAA</sequence>
<name>A0A443HKL6_BYSSP</name>
<gene>
    <name evidence="2" type="ORF">C8Q69DRAFT_478779</name>
</gene>
<feature type="non-terminal residue" evidence="2">
    <location>
        <position position="211"/>
    </location>
</feature>
<reference evidence="2 3" key="1">
    <citation type="journal article" date="2018" name="Front. Microbiol.">
        <title>Genomic and genetic insights into a cosmopolitan fungus, Paecilomyces variotii (Eurotiales).</title>
        <authorList>
            <person name="Urquhart A.S."/>
            <person name="Mondo S.J."/>
            <person name="Makela M.R."/>
            <person name="Hane J.K."/>
            <person name="Wiebenga A."/>
            <person name="He G."/>
            <person name="Mihaltcheva S."/>
            <person name="Pangilinan J."/>
            <person name="Lipzen A."/>
            <person name="Barry K."/>
            <person name="de Vries R.P."/>
            <person name="Grigoriev I.V."/>
            <person name="Idnurm A."/>
        </authorList>
    </citation>
    <scope>NUCLEOTIDE SEQUENCE [LARGE SCALE GENOMIC DNA]</scope>
    <source>
        <strain evidence="2 3">CBS 101075</strain>
    </source>
</reference>
<protein>
    <recommendedName>
        <fullName evidence="4">Fungal-type protein kinase domain-containing protein</fullName>
    </recommendedName>
</protein>
<keyword evidence="3" id="KW-1185">Reference proteome</keyword>
<dbReference type="GeneID" id="39600677"/>
<dbReference type="STRING" id="264951.A0A443HKL6"/>
<dbReference type="RefSeq" id="XP_028481961.1">
    <property type="nucleotide sequence ID" value="XM_028631400.1"/>
</dbReference>
<dbReference type="EMBL" id="RCNU01000013">
    <property type="protein sequence ID" value="RWQ92316.1"/>
    <property type="molecule type" value="Genomic_DNA"/>
</dbReference>
<evidence type="ECO:0000313" key="2">
    <source>
        <dbReference type="EMBL" id="RWQ92316.1"/>
    </source>
</evidence>
<feature type="region of interest" description="Disordered" evidence="1">
    <location>
        <begin position="1"/>
        <end position="35"/>
    </location>
</feature>
<evidence type="ECO:0000313" key="3">
    <source>
        <dbReference type="Proteomes" id="UP000283841"/>
    </source>
</evidence>
<evidence type="ECO:0008006" key="4">
    <source>
        <dbReference type="Google" id="ProtNLM"/>
    </source>
</evidence>
<dbReference type="Proteomes" id="UP000283841">
    <property type="component" value="Unassembled WGS sequence"/>
</dbReference>
<comment type="caution">
    <text evidence="2">The sequence shown here is derived from an EMBL/GenBank/DDBJ whole genome shotgun (WGS) entry which is preliminary data.</text>
</comment>
<dbReference type="VEuPathDB" id="FungiDB:C8Q69DRAFT_478779"/>
<dbReference type="AlphaFoldDB" id="A0A443HKL6"/>
<accession>A0A443HKL6</accession>